<dbReference type="GO" id="GO:0005739">
    <property type="term" value="C:mitochondrion"/>
    <property type="evidence" value="ECO:0007669"/>
    <property type="project" value="TreeGrafter"/>
</dbReference>
<evidence type="ECO:0000313" key="6">
    <source>
        <dbReference type="Proteomes" id="UP001175000"/>
    </source>
</evidence>
<keyword evidence="2" id="KW-0143">Chaperone</keyword>
<feature type="region of interest" description="Disordered" evidence="3">
    <location>
        <begin position="50"/>
        <end position="72"/>
    </location>
</feature>
<evidence type="ECO:0000313" key="5">
    <source>
        <dbReference type="EMBL" id="KAK0632462.1"/>
    </source>
</evidence>
<dbReference type="PANTHER" id="PTHR14021">
    <property type="entry name" value="IRON-SULFUR CLUSTER CO-CHAPERONE PROTEIN HSCB"/>
    <property type="match status" value="1"/>
</dbReference>
<feature type="compositionally biased region" description="Low complexity" evidence="3">
    <location>
        <begin position="58"/>
        <end position="68"/>
    </location>
</feature>
<dbReference type="NCBIfam" id="TIGR00714">
    <property type="entry name" value="hscB"/>
    <property type="match status" value="1"/>
</dbReference>
<gene>
    <name evidence="5" type="ORF">B0T14DRAFT_417112</name>
</gene>
<keyword evidence="6" id="KW-1185">Reference proteome</keyword>
<dbReference type="InterPro" id="IPR004640">
    <property type="entry name" value="HscB"/>
</dbReference>
<comment type="similarity">
    <text evidence="1">Belongs to the HscB family.</text>
</comment>
<name>A0AA39XEG1_9PEZI</name>
<dbReference type="EMBL" id="JAULSU010000001">
    <property type="protein sequence ID" value="KAK0632462.1"/>
    <property type="molecule type" value="Genomic_DNA"/>
</dbReference>
<comment type="caution">
    <text evidence="5">The sequence shown here is derived from an EMBL/GenBank/DDBJ whole genome shotgun (WGS) entry which is preliminary data.</text>
</comment>
<protein>
    <submittedName>
        <fullName evidence="5">HSCB C-terminal oligomerization domain-containing protein</fullName>
    </submittedName>
</protein>
<organism evidence="5 6">
    <name type="scientific">Immersiella caudata</name>
    <dbReference type="NCBI Taxonomy" id="314043"/>
    <lineage>
        <taxon>Eukaryota</taxon>
        <taxon>Fungi</taxon>
        <taxon>Dikarya</taxon>
        <taxon>Ascomycota</taxon>
        <taxon>Pezizomycotina</taxon>
        <taxon>Sordariomycetes</taxon>
        <taxon>Sordariomycetidae</taxon>
        <taxon>Sordariales</taxon>
        <taxon>Lasiosphaeriaceae</taxon>
        <taxon>Immersiella</taxon>
    </lineage>
</organism>
<dbReference type="PANTHER" id="PTHR14021:SF15">
    <property type="entry name" value="IRON-SULFUR CLUSTER CO-CHAPERONE PROTEIN HSCB"/>
    <property type="match status" value="1"/>
</dbReference>
<dbReference type="Gene3D" id="1.20.1280.20">
    <property type="entry name" value="HscB, C-terminal domain"/>
    <property type="match status" value="1"/>
</dbReference>
<evidence type="ECO:0000259" key="4">
    <source>
        <dbReference type="Pfam" id="PF07743"/>
    </source>
</evidence>
<evidence type="ECO:0000256" key="2">
    <source>
        <dbReference type="ARBA" id="ARBA00023186"/>
    </source>
</evidence>
<proteinExistence type="inferred from homology"/>
<dbReference type="InterPro" id="IPR009073">
    <property type="entry name" value="HscB_oligo_C"/>
</dbReference>
<evidence type="ECO:0000256" key="1">
    <source>
        <dbReference type="ARBA" id="ARBA00010476"/>
    </source>
</evidence>
<dbReference type="Proteomes" id="UP001175000">
    <property type="component" value="Unassembled WGS sequence"/>
</dbReference>
<dbReference type="InterPro" id="IPR036869">
    <property type="entry name" value="J_dom_sf"/>
</dbReference>
<evidence type="ECO:0000256" key="3">
    <source>
        <dbReference type="SAM" id="MobiDB-lite"/>
    </source>
</evidence>
<dbReference type="GO" id="GO:0001671">
    <property type="term" value="F:ATPase activator activity"/>
    <property type="evidence" value="ECO:0007669"/>
    <property type="project" value="InterPro"/>
</dbReference>
<feature type="region of interest" description="Disordered" evidence="3">
    <location>
        <begin position="117"/>
        <end position="136"/>
    </location>
</feature>
<reference evidence="5" key="1">
    <citation type="submission" date="2023-06" db="EMBL/GenBank/DDBJ databases">
        <title>Genome-scale phylogeny and comparative genomics of the fungal order Sordariales.</title>
        <authorList>
            <consortium name="Lawrence Berkeley National Laboratory"/>
            <person name="Hensen N."/>
            <person name="Bonometti L."/>
            <person name="Westerberg I."/>
            <person name="Brannstrom I.O."/>
            <person name="Guillou S."/>
            <person name="Cros-Aarteil S."/>
            <person name="Calhoun S."/>
            <person name="Haridas S."/>
            <person name="Kuo A."/>
            <person name="Mondo S."/>
            <person name="Pangilinan J."/>
            <person name="Riley R."/>
            <person name="Labutti K."/>
            <person name="Andreopoulos B."/>
            <person name="Lipzen A."/>
            <person name="Chen C."/>
            <person name="Yanf M."/>
            <person name="Daum C."/>
            <person name="Ng V."/>
            <person name="Clum A."/>
            <person name="Steindorff A."/>
            <person name="Ohm R."/>
            <person name="Martin F."/>
            <person name="Silar P."/>
            <person name="Natvig D."/>
            <person name="Lalanne C."/>
            <person name="Gautier V."/>
            <person name="Ament-Velasquez S.L."/>
            <person name="Kruys A."/>
            <person name="Hutchinson M.I."/>
            <person name="Powell A.J."/>
            <person name="Barry K."/>
            <person name="Miller A.N."/>
            <person name="Grigoriev I.V."/>
            <person name="Debuchy R."/>
            <person name="Gladieux P."/>
            <person name="Thoren M.H."/>
            <person name="Johannesson H."/>
        </authorList>
    </citation>
    <scope>NUCLEOTIDE SEQUENCE</scope>
    <source>
        <strain evidence="5">CBS 606.72</strain>
    </source>
</reference>
<dbReference type="Pfam" id="PF07743">
    <property type="entry name" value="HSCB_C"/>
    <property type="match status" value="1"/>
</dbReference>
<feature type="domain" description="Co-chaperone HscB C-terminal oligomerisation" evidence="4">
    <location>
        <begin position="184"/>
        <end position="255"/>
    </location>
</feature>
<dbReference type="SUPFAM" id="SSF47144">
    <property type="entry name" value="HSC20 (HSCB), C-terminal oligomerisation domain"/>
    <property type="match status" value="1"/>
</dbReference>
<dbReference type="GO" id="GO:0051259">
    <property type="term" value="P:protein complex oligomerization"/>
    <property type="evidence" value="ECO:0007669"/>
    <property type="project" value="InterPro"/>
</dbReference>
<accession>A0AA39XEG1</accession>
<dbReference type="InterPro" id="IPR036386">
    <property type="entry name" value="HscB_C_sf"/>
</dbReference>
<dbReference type="SUPFAM" id="SSF46565">
    <property type="entry name" value="Chaperone J-domain"/>
    <property type="match status" value="1"/>
</dbReference>
<dbReference type="Gene3D" id="1.10.287.110">
    <property type="entry name" value="DnaJ domain"/>
    <property type="match status" value="1"/>
</dbReference>
<sequence length="267" mass="29216">MRSSLVSKSGRAVTTLCAACRREVLAKTPFSTTAIARQTPASKVALTATPRKRWLSHSAPASPSTASTQKSKDTYKLVPRYYALFPEAVPDGPPPDGPFALDTRALRREFLKLQATAHPDFHHSASGTSPDKAAARRQAEAASALINSAFKTLAHPLQRAEYLLHELYGVDLAGDERGAETSADPEVLMTVLEAREAVEEAEREEDLAGVRNANEERIVAAEEALGRAFAEEDVASAKEEAVRLRYWMNIRESVDNWEKGKPVVLQH</sequence>
<dbReference type="GO" id="GO:0044571">
    <property type="term" value="P:[2Fe-2S] cluster assembly"/>
    <property type="evidence" value="ECO:0007669"/>
    <property type="project" value="InterPro"/>
</dbReference>
<dbReference type="AlphaFoldDB" id="A0AA39XEG1"/>
<dbReference type="GO" id="GO:0051087">
    <property type="term" value="F:protein-folding chaperone binding"/>
    <property type="evidence" value="ECO:0007669"/>
    <property type="project" value="InterPro"/>
</dbReference>